<sequence>MQVNDFMLVLSHKIKNIVIKLILSHFSVCLLSISVLFTWPELTAK</sequence>
<evidence type="ECO:0000256" key="1">
    <source>
        <dbReference type="SAM" id="Phobius"/>
    </source>
</evidence>
<protein>
    <submittedName>
        <fullName evidence="2">Uncharacterized protein</fullName>
    </submittedName>
</protein>
<organism evidence="2 3">
    <name type="scientific">Phytobacter diazotrophicus</name>
    <dbReference type="NCBI Taxonomy" id="395631"/>
    <lineage>
        <taxon>Bacteria</taxon>
        <taxon>Pseudomonadati</taxon>
        <taxon>Pseudomonadota</taxon>
        <taxon>Gammaproteobacteria</taxon>
        <taxon>Enterobacterales</taxon>
        <taxon>Enterobacteriaceae</taxon>
        <taxon>Phytobacter</taxon>
    </lineage>
</organism>
<dbReference type="EMBL" id="AP025334">
    <property type="protein sequence ID" value="BDD49446.1"/>
    <property type="molecule type" value="Genomic_DNA"/>
</dbReference>
<dbReference type="Proteomes" id="UP001320460">
    <property type="component" value="Chromosome"/>
</dbReference>
<keyword evidence="1" id="KW-0812">Transmembrane</keyword>
<feature type="transmembrane region" description="Helical" evidence="1">
    <location>
        <begin position="21"/>
        <end position="39"/>
    </location>
</feature>
<name>A0ABM7VQZ3_9ENTR</name>
<evidence type="ECO:0000313" key="2">
    <source>
        <dbReference type="EMBL" id="BDD49446.1"/>
    </source>
</evidence>
<reference evidence="2 3" key="1">
    <citation type="submission" date="2021-12" db="EMBL/GenBank/DDBJ databases">
        <title>Complete genome sequence of Phytobacter diazotrophicus TA9734.</title>
        <authorList>
            <person name="Kubota H."/>
            <person name="Nakayama Y."/>
            <person name="Ariyoshi T."/>
        </authorList>
    </citation>
    <scope>NUCLEOTIDE SEQUENCE [LARGE SCALE GENOMIC DNA]</scope>
    <source>
        <strain evidence="2 3">TA9734</strain>
    </source>
</reference>
<keyword evidence="1" id="KW-1133">Transmembrane helix</keyword>
<gene>
    <name evidence="2" type="ORF">PDTA9734_09330</name>
</gene>
<evidence type="ECO:0000313" key="3">
    <source>
        <dbReference type="Proteomes" id="UP001320460"/>
    </source>
</evidence>
<proteinExistence type="predicted"/>
<keyword evidence="3" id="KW-1185">Reference proteome</keyword>
<keyword evidence="1" id="KW-0472">Membrane</keyword>
<accession>A0ABM7VQZ3</accession>